<name>A0A2H0VI41_9BACT</name>
<dbReference type="InterPro" id="IPR036013">
    <property type="entry name" value="Band_7/SPFH_dom_sf"/>
</dbReference>
<protein>
    <recommendedName>
        <fullName evidence="1">Band 7 domain-containing protein</fullName>
    </recommendedName>
</protein>
<comment type="caution">
    <text evidence="2">The sequence shown here is derived from an EMBL/GenBank/DDBJ whole genome shotgun (WGS) entry which is preliminary data.</text>
</comment>
<dbReference type="EMBL" id="PFAF01000067">
    <property type="protein sequence ID" value="PIR98751.1"/>
    <property type="molecule type" value="Genomic_DNA"/>
</dbReference>
<organism evidence="2 3">
    <name type="scientific">Candidatus Collierbacteria bacterium CG10_big_fil_rev_8_21_14_0_10_44_9</name>
    <dbReference type="NCBI Taxonomy" id="1974535"/>
    <lineage>
        <taxon>Bacteria</taxon>
        <taxon>Candidatus Collieribacteriota</taxon>
    </lineage>
</organism>
<dbReference type="SUPFAM" id="SSF117892">
    <property type="entry name" value="Band 7/SPFH domain"/>
    <property type="match status" value="1"/>
</dbReference>
<dbReference type="Pfam" id="PF01145">
    <property type="entry name" value="Band_7"/>
    <property type="match status" value="1"/>
</dbReference>
<dbReference type="GO" id="GO:0016020">
    <property type="term" value="C:membrane"/>
    <property type="evidence" value="ECO:0007669"/>
    <property type="project" value="InterPro"/>
</dbReference>
<evidence type="ECO:0000313" key="3">
    <source>
        <dbReference type="Proteomes" id="UP000230796"/>
    </source>
</evidence>
<dbReference type="InterPro" id="IPR001107">
    <property type="entry name" value="Band_7"/>
</dbReference>
<dbReference type="Proteomes" id="UP000230796">
    <property type="component" value="Unassembled WGS sequence"/>
</dbReference>
<dbReference type="InterPro" id="IPR000163">
    <property type="entry name" value="Prohibitin"/>
</dbReference>
<evidence type="ECO:0000259" key="1">
    <source>
        <dbReference type="Pfam" id="PF01145"/>
    </source>
</evidence>
<evidence type="ECO:0000313" key="2">
    <source>
        <dbReference type="EMBL" id="PIR98751.1"/>
    </source>
</evidence>
<proteinExistence type="predicted"/>
<feature type="domain" description="Band 7" evidence="1">
    <location>
        <begin position="21"/>
        <end position="180"/>
    </location>
</feature>
<dbReference type="Gene3D" id="3.30.479.30">
    <property type="entry name" value="Band 7 domain"/>
    <property type="match status" value="1"/>
</dbReference>
<dbReference type="AlphaFoldDB" id="A0A2H0VI41"/>
<gene>
    <name evidence="2" type="ORF">COT87_03155</name>
</gene>
<reference evidence="3" key="1">
    <citation type="submission" date="2017-09" db="EMBL/GenBank/DDBJ databases">
        <title>Depth-based differentiation of microbial function through sediment-hosted aquifers and enrichment of novel symbionts in the deep terrestrial subsurface.</title>
        <authorList>
            <person name="Probst A.J."/>
            <person name="Ladd B."/>
            <person name="Jarett J.K."/>
            <person name="Geller-Mcgrath D.E."/>
            <person name="Sieber C.M.K."/>
            <person name="Emerson J.B."/>
            <person name="Anantharaman K."/>
            <person name="Thomas B.C."/>
            <person name="Malmstrom R."/>
            <person name="Stieglmeier M."/>
            <person name="Klingl A."/>
            <person name="Woyke T."/>
            <person name="Ryan C.M."/>
            <person name="Banfield J.F."/>
        </authorList>
    </citation>
    <scope>NUCLEOTIDE SEQUENCE [LARGE SCALE GENOMIC DNA]</scope>
</reference>
<dbReference type="PANTHER" id="PTHR23222:SF0">
    <property type="entry name" value="PROHIBITIN 1"/>
    <property type="match status" value="1"/>
</dbReference>
<sequence length="183" mass="20027">MFDNLVVSFLADEVVGGFFISVPPGHVACVYDRGRGVLKNVYGPGLHLKIPFWQVAKLFNAQVLEYTIHKGFDLGNKEILGDEPIKSTTADGVAVVVEGSILFKIDKANAPELWENIGEHFVSKVIRPFSRSKISAIFATVDASVVKNSRASLENTLKEELNHEFQNRGLICEGVLLSEVAVG</sequence>
<accession>A0A2H0VI41</accession>
<dbReference type="PANTHER" id="PTHR23222">
    <property type="entry name" value="PROHIBITIN"/>
    <property type="match status" value="1"/>
</dbReference>